<accession>W7HWV6</accession>
<name>W7HWV6_9PEZI</name>
<keyword evidence="4" id="KW-1185">Reference proteome</keyword>
<proteinExistence type="predicted"/>
<evidence type="ECO:0000256" key="2">
    <source>
        <dbReference type="SAM" id="SignalP"/>
    </source>
</evidence>
<gene>
    <name evidence="3" type="ORF">DRE_02608</name>
</gene>
<feature type="chain" id="PRO_5004893228" evidence="2">
    <location>
        <begin position="25"/>
        <end position="302"/>
    </location>
</feature>
<feature type="compositionally biased region" description="Low complexity" evidence="1">
    <location>
        <begin position="78"/>
        <end position="89"/>
    </location>
</feature>
<evidence type="ECO:0000313" key="3">
    <source>
        <dbReference type="EMBL" id="EWC48029.1"/>
    </source>
</evidence>
<evidence type="ECO:0000256" key="1">
    <source>
        <dbReference type="SAM" id="MobiDB-lite"/>
    </source>
</evidence>
<dbReference type="EMBL" id="KI966406">
    <property type="protein sequence ID" value="EWC48029.1"/>
    <property type="molecule type" value="Genomic_DNA"/>
</dbReference>
<feature type="compositionally biased region" description="Low complexity" evidence="1">
    <location>
        <begin position="111"/>
        <end position="123"/>
    </location>
</feature>
<dbReference type="Proteomes" id="UP000024837">
    <property type="component" value="Unassembled WGS sequence"/>
</dbReference>
<keyword evidence="2" id="KW-0732">Signal</keyword>
<evidence type="ECO:0000313" key="4">
    <source>
        <dbReference type="Proteomes" id="UP000024837"/>
    </source>
</evidence>
<feature type="region of interest" description="Disordered" evidence="1">
    <location>
        <begin position="78"/>
        <end position="137"/>
    </location>
</feature>
<reference evidence="3 4" key="1">
    <citation type="submission" date="2013-05" db="EMBL/GenBank/DDBJ databases">
        <title>Drechslerella stenobrocha genome reveals carnivorous origination and mechanical trapping mechanism of predatory fungi.</title>
        <authorList>
            <person name="Liu X."/>
            <person name="Zhang W."/>
            <person name="Liu K."/>
        </authorList>
    </citation>
    <scope>NUCLEOTIDE SEQUENCE [LARGE SCALE GENOMIC DNA]</scope>
    <source>
        <strain evidence="3 4">248</strain>
    </source>
</reference>
<feature type="signal peptide" evidence="2">
    <location>
        <begin position="1"/>
        <end position="24"/>
    </location>
</feature>
<dbReference type="HOGENOM" id="CLU_1019326_0_0_1"/>
<dbReference type="AlphaFoldDB" id="W7HWV6"/>
<protein>
    <submittedName>
        <fullName evidence="3">Uncharacterized protein</fullName>
    </submittedName>
</protein>
<sequence length="302" mass="31981">MRSSTSLRTSLLLHLALTAHSASASPAPLWNRLQHTLERFTPSSVLQWLPQSPLYQDTDRETSNAEPRKHVTIHRPAATATIHATTTTPLPLPPPWTIYYPEEQEGEEGEANGAAQNTDGNRNGDSDGDSELSKRQCYNSGVGNTGCDNSGNGNSGNGNSGNYNCGNGNSGNYNSGDGQSNNGGSGACGNVVISQSVAYVYPAPSTVVVAVAPVTEVVVVQYPQVYTTYVVYVQPPATTVVYQQPQTIAIAASESYAPRGCAYWEALGYRCSPGNGWRGMRGDAAVGMLVASAFWGAWVAVM</sequence>
<organism evidence="3 4">
    <name type="scientific">Drechslerella stenobrocha 248</name>
    <dbReference type="NCBI Taxonomy" id="1043628"/>
    <lineage>
        <taxon>Eukaryota</taxon>
        <taxon>Fungi</taxon>
        <taxon>Dikarya</taxon>
        <taxon>Ascomycota</taxon>
        <taxon>Pezizomycotina</taxon>
        <taxon>Orbiliomycetes</taxon>
        <taxon>Orbiliales</taxon>
        <taxon>Orbiliaceae</taxon>
        <taxon>Drechslerella</taxon>
    </lineage>
</organism>
<dbReference type="OrthoDB" id="5382352at2759"/>